<comment type="caution">
    <text evidence="1">The sequence shown here is derived from an EMBL/GenBank/DDBJ whole genome shotgun (WGS) entry which is preliminary data.</text>
</comment>
<evidence type="ECO:0000313" key="2">
    <source>
        <dbReference type="Proteomes" id="UP000827092"/>
    </source>
</evidence>
<organism evidence="1 2">
    <name type="scientific">Oedothorax gibbosus</name>
    <dbReference type="NCBI Taxonomy" id="931172"/>
    <lineage>
        <taxon>Eukaryota</taxon>
        <taxon>Metazoa</taxon>
        <taxon>Ecdysozoa</taxon>
        <taxon>Arthropoda</taxon>
        <taxon>Chelicerata</taxon>
        <taxon>Arachnida</taxon>
        <taxon>Araneae</taxon>
        <taxon>Araneomorphae</taxon>
        <taxon>Entelegynae</taxon>
        <taxon>Araneoidea</taxon>
        <taxon>Linyphiidae</taxon>
        <taxon>Erigoninae</taxon>
        <taxon>Oedothorax</taxon>
    </lineage>
</organism>
<gene>
    <name evidence="1" type="ORF">JTE90_026609</name>
</gene>
<protein>
    <submittedName>
        <fullName evidence="1">Uncharacterized protein</fullName>
    </submittedName>
</protein>
<dbReference type="EMBL" id="JAFNEN010000212">
    <property type="protein sequence ID" value="KAG8189565.1"/>
    <property type="molecule type" value="Genomic_DNA"/>
</dbReference>
<evidence type="ECO:0000313" key="1">
    <source>
        <dbReference type="EMBL" id="KAG8189565.1"/>
    </source>
</evidence>
<accession>A0AAV6UYV8</accession>
<keyword evidence="2" id="KW-1185">Reference proteome</keyword>
<dbReference type="AlphaFoldDB" id="A0AAV6UYV8"/>
<reference evidence="1 2" key="1">
    <citation type="journal article" date="2022" name="Nat. Ecol. Evol.">
        <title>A masculinizing supergene underlies an exaggerated male reproductive morph in a spider.</title>
        <authorList>
            <person name="Hendrickx F."/>
            <person name="De Corte Z."/>
            <person name="Sonet G."/>
            <person name="Van Belleghem S.M."/>
            <person name="Kostlbacher S."/>
            <person name="Vangestel C."/>
        </authorList>
    </citation>
    <scope>NUCLEOTIDE SEQUENCE [LARGE SCALE GENOMIC DNA]</scope>
    <source>
        <strain evidence="1">W744_W776</strain>
    </source>
</reference>
<name>A0AAV6UYV8_9ARAC</name>
<dbReference type="Proteomes" id="UP000827092">
    <property type="component" value="Unassembled WGS sequence"/>
</dbReference>
<sequence length="84" mass="9011">MEDSGRDYSTNVAISLAKSQLILVPSQTGLFTITFGGPSSFYVVVANRFVAGVARGELSLQVCGMTNRGGWGRTSKLKLFLCSF</sequence>
<proteinExistence type="predicted"/>